<evidence type="ECO:0000256" key="6">
    <source>
        <dbReference type="SAM" id="Phobius"/>
    </source>
</evidence>
<protein>
    <submittedName>
        <fullName evidence="8">Phage shock protein C</fullName>
    </submittedName>
</protein>
<comment type="subcellular location">
    <subcellularLocation>
        <location evidence="1">Cell membrane</location>
        <topology evidence="1">Single-pass membrane protein</topology>
    </subcellularLocation>
</comment>
<dbReference type="PANTHER" id="PTHR33885">
    <property type="entry name" value="PHAGE SHOCK PROTEIN C"/>
    <property type="match status" value="1"/>
</dbReference>
<evidence type="ECO:0000256" key="5">
    <source>
        <dbReference type="ARBA" id="ARBA00023136"/>
    </source>
</evidence>
<dbReference type="EMBL" id="LBSR01000013">
    <property type="protein sequence ID" value="KKQ21797.1"/>
    <property type="molecule type" value="Genomic_DNA"/>
</dbReference>
<comment type="caution">
    <text evidence="8">The sequence shown here is derived from an EMBL/GenBank/DDBJ whole genome shotgun (WGS) entry which is preliminary data.</text>
</comment>
<evidence type="ECO:0000256" key="4">
    <source>
        <dbReference type="ARBA" id="ARBA00022989"/>
    </source>
</evidence>
<keyword evidence="4 6" id="KW-1133">Transmembrane helix</keyword>
<keyword evidence="3 6" id="KW-0812">Transmembrane</keyword>
<keyword evidence="5 6" id="KW-0472">Membrane</keyword>
<keyword evidence="2" id="KW-1003">Cell membrane</keyword>
<feature type="domain" description="Phage shock protein PspC N-terminal" evidence="7">
    <location>
        <begin position="2"/>
        <end position="56"/>
    </location>
</feature>
<proteinExistence type="predicted"/>
<evidence type="ECO:0000256" key="2">
    <source>
        <dbReference type="ARBA" id="ARBA00022475"/>
    </source>
</evidence>
<dbReference type="InterPro" id="IPR052027">
    <property type="entry name" value="PspC"/>
</dbReference>
<dbReference type="Proteomes" id="UP000034044">
    <property type="component" value="Unassembled WGS sequence"/>
</dbReference>
<feature type="transmembrane region" description="Helical" evidence="6">
    <location>
        <begin position="34"/>
        <end position="54"/>
    </location>
</feature>
<dbReference type="InterPro" id="IPR007168">
    <property type="entry name" value="Phageshock_PspC_N"/>
</dbReference>
<evidence type="ECO:0000256" key="3">
    <source>
        <dbReference type="ARBA" id="ARBA00022692"/>
    </source>
</evidence>
<dbReference type="Pfam" id="PF04024">
    <property type="entry name" value="PspC"/>
    <property type="match status" value="1"/>
</dbReference>
<gene>
    <name evidence="8" type="ORF">US36_C0013G0011</name>
</gene>
<sequence>MRRIPAKGWLGGVCAGFAYYFSVPVWAVRLAWTLAIFAGMGFGLLFYILFWIFMPKIEAPSDYSEATE</sequence>
<dbReference type="GO" id="GO:0005886">
    <property type="term" value="C:plasma membrane"/>
    <property type="evidence" value="ECO:0007669"/>
    <property type="project" value="UniProtKB-SubCell"/>
</dbReference>
<reference evidence="8 9" key="1">
    <citation type="journal article" date="2015" name="Nature">
        <title>rRNA introns, odd ribosomes, and small enigmatic genomes across a large radiation of phyla.</title>
        <authorList>
            <person name="Brown C.T."/>
            <person name="Hug L.A."/>
            <person name="Thomas B.C."/>
            <person name="Sharon I."/>
            <person name="Castelle C.J."/>
            <person name="Singh A."/>
            <person name="Wilkins M.J."/>
            <person name="Williams K.H."/>
            <person name="Banfield J.F."/>
        </authorList>
    </citation>
    <scope>NUCLEOTIDE SEQUENCE [LARGE SCALE GENOMIC DNA]</scope>
</reference>
<feature type="transmembrane region" description="Helical" evidence="6">
    <location>
        <begin position="9"/>
        <end position="28"/>
    </location>
</feature>
<name>A0A0G0FVA1_9BACT</name>
<dbReference type="PANTHER" id="PTHR33885:SF3">
    <property type="entry name" value="PHAGE SHOCK PROTEIN C"/>
    <property type="match status" value="1"/>
</dbReference>
<evidence type="ECO:0000313" key="8">
    <source>
        <dbReference type="EMBL" id="KKQ21797.1"/>
    </source>
</evidence>
<evidence type="ECO:0000256" key="1">
    <source>
        <dbReference type="ARBA" id="ARBA00004162"/>
    </source>
</evidence>
<organism evidence="8 9">
    <name type="scientific">Candidatus Wolfebacteria bacterium GW2011_GWC1_37_10</name>
    <dbReference type="NCBI Taxonomy" id="1619010"/>
    <lineage>
        <taxon>Bacteria</taxon>
        <taxon>Candidatus Wolfeibacteriota</taxon>
    </lineage>
</organism>
<evidence type="ECO:0000259" key="7">
    <source>
        <dbReference type="Pfam" id="PF04024"/>
    </source>
</evidence>
<accession>A0A0G0FVA1</accession>
<evidence type="ECO:0000313" key="9">
    <source>
        <dbReference type="Proteomes" id="UP000034044"/>
    </source>
</evidence>
<dbReference type="AlphaFoldDB" id="A0A0G0FVA1"/>